<proteinExistence type="predicted"/>
<evidence type="ECO:0000256" key="3">
    <source>
        <dbReference type="SAM" id="MobiDB-lite"/>
    </source>
</evidence>
<evidence type="ECO:0000313" key="6">
    <source>
        <dbReference type="Proteomes" id="UP001162834"/>
    </source>
</evidence>
<keyword evidence="6" id="KW-1185">Reference proteome</keyword>
<feature type="short sequence motif" description="DGA/G" evidence="2">
    <location>
        <begin position="200"/>
        <end position="202"/>
    </location>
</feature>
<evidence type="ECO:0000313" key="5">
    <source>
        <dbReference type="EMBL" id="UGS35496.1"/>
    </source>
</evidence>
<organism evidence="5 6">
    <name type="scientific">Capillimicrobium parvum</name>
    <dbReference type="NCBI Taxonomy" id="2884022"/>
    <lineage>
        <taxon>Bacteria</taxon>
        <taxon>Bacillati</taxon>
        <taxon>Actinomycetota</taxon>
        <taxon>Thermoleophilia</taxon>
        <taxon>Solirubrobacterales</taxon>
        <taxon>Capillimicrobiaceae</taxon>
        <taxon>Capillimicrobium</taxon>
    </lineage>
</organism>
<dbReference type="GO" id="GO:0016042">
    <property type="term" value="P:lipid catabolic process"/>
    <property type="evidence" value="ECO:0007669"/>
    <property type="project" value="UniProtKB-UniRule"/>
</dbReference>
<keyword evidence="2" id="KW-0378">Hydrolase</keyword>
<feature type="compositionally biased region" description="Basic and acidic residues" evidence="3">
    <location>
        <begin position="298"/>
        <end position="307"/>
    </location>
</feature>
<keyword evidence="1 2" id="KW-0443">Lipid metabolism</keyword>
<dbReference type="InterPro" id="IPR002641">
    <property type="entry name" value="PNPLA_dom"/>
</dbReference>
<dbReference type="KEGG" id="sbae:DSM104329_01886"/>
<accession>A0A9E6XXA7</accession>
<feature type="region of interest" description="Disordered" evidence="3">
    <location>
        <begin position="298"/>
        <end position="332"/>
    </location>
</feature>
<evidence type="ECO:0000259" key="4">
    <source>
        <dbReference type="PROSITE" id="PS51635"/>
    </source>
</evidence>
<protein>
    <recommendedName>
        <fullName evidence="4">PNPLA domain-containing protein</fullName>
    </recommendedName>
</protein>
<dbReference type="InterPro" id="IPR016035">
    <property type="entry name" value="Acyl_Trfase/lysoPLipase"/>
</dbReference>
<dbReference type="GO" id="GO:0016787">
    <property type="term" value="F:hydrolase activity"/>
    <property type="evidence" value="ECO:0007669"/>
    <property type="project" value="UniProtKB-UniRule"/>
</dbReference>
<comment type="caution">
    <text evidence="2">Lacks conserved residue(s) required for the propagation of feature annotation.</text>
</comment>
<dbReference type="Pfam" id="PF01734">
    <property type="entry name" value="Patatin"/>
    <property type="match status" value="1"/>
</dbReference>
<sequence length="332" mass="34999">MVGAAWLIGALEALESETGFAATGADVIVGTSAGSVIGALTAAGWPAPYMAAYASGRSLDGFSDLEGAAVDLDELALRERESGDRFRLQLALPPIGPGSWRMALSTLRNPLKHAPAAVIGGWLPRGTISTVPIRSLVDRFVGDAWPDRLRVVACDYRTGRRVCFGSDTAPPAEVADAVAASCAIPAFYHPVSIGGRRYVDGGLCSMSNLDLLRHEDIEVAVCLNPMSSTAPVAGGGPAGALMAALRGTARRRLEHEVRKLEAGGVEVLTVEPSSEDLAVMGTNFMSRKRRSQVAEQAHRSVARDLRLRSSQLPPLSGTRGPARGREPLRRAA</sequence>
<gene>
    <name evidence="5" type="ORF">DSM104329_01886</name>
</gene>
<dbReference type="SUPFAM" id="SSF52151">
    <property type="entry name" value="FabD/lysophospholipase-like"/>
    <property type="match status" value="1"/>
</dbReference>
<dbReference type="Proteomes" id="UP001162834">
    <property type="component" value="Chromosome"/>
</dbReference>
<keyword evidence="2" id="KW-0442">Lipid degradation</keyword>
<dbReference type="EMBL" id="CP087164">
    <property type="protein sequence ID" value="UGS35496.1"/>
    <property type="molecule type" value="Genomic_DNA"/>
</dbReference>
<name>A0A9E6XXA7_9ACTN</name>
<feature type="compositionally biased region" description="Basic and acidic residues" evidence="3">
    <location>
        <begin position="323"/>
        <end position="332"/>
    </location>
</feature>
<dbReference type="Gene3D" id="3.40.1090.10">
    <property type="entry name" value="Cytosolic phospholipase A2 catalytic domain"/>
    <property type="match status" value="2"/>
</dbReference>
<feature type="domain" description="PNPLA" evidence="4">
    <location>
        <begin position="1"/>
        <end position="213"/>
    </location>
</feature>
<feature type="active site" description="Proton acceptor" evidence="2">
    <location>
        <position position="200"/>
    </location>
</feature>
<reference evidence="5" key="1">
    <citation type="journal article" date="2022" name="Int. J. Syst. Evol. Microbiol.">
        <title>Pseudomonas aegrilactucae sp. nov. and Pseudomonas morbosilactucae sp. nov., pathogens causing bacterial rot of lettuce in Japan.</title>
        <authorList>
            <person name="Sawada H."/>
            <person name="Fujikawa T."/>
            <person name="Satou M."/>
        </authorList>
    </citation>
    <scope>NUCLEOTIDE SEQUENCE</scope>
    <source>
        <strain evidence="5">0166_1</strain>
    </source>
</reference>
<dbReference type="PROSITE" id="PS51635">
    <property type="entry name" value="PNPLA"/>
    <property type="match status" value="1"/>
</dbReference>
<feature type="active site" description="Nucleophile" evidence="2">
    <location>
        <position position="32"/>
    </location>
</feature>
<dbReference type="AlphaFoldDB" id="A0A9E6XXA7"/>
<feature type="short sequence motif" description="GXSXG" evidence="2">
    <location>
        <begin position="30"/>
        <end position="34"/>
    </location>
</feature>
<evidence type="ECO:0000256" key="2">
    <source>
        <dbReference type="PROSITE-ProRule" id="PRU01161"/>
    </source>
</evidence>
<evidence type="ECO:0000256" key="1">
    <source>
        <dbReference type="ARBA" id="ARBA00023098"/>
    </source>
</evidence>